<accession>A0ABV9S8C2</accession>
<feature type="transmembrane region" description="Helical" evidence="1">
    <location>
        <begin position="40"/>
        <end position="61"/>
    </location>
</feature>
<sequence length="445" mass="48599">MNATELREHLHGTTPGLALPPAFAETVLRGGRRRRARRRLAVAASVVAVVAVAASATVVTMREDAPVPVADARLTMPTKGDLAGDKAFLDQARHAWQEGLPYSPEARDGYYDDLRGDPHVYWAGSTPAGRAAVVLQQVYVHRNNQVPENGLRTAEGLVAIDPGDGQLKLVTTRMIGWDEPGVADYYKFGPDDRTALIVDNGKPLHYAFDFTVVQGDDGRRDLRFDWSQAEPDDGVAIVTVPPDRSPWEMVAFEGSDPPDLLPVGDYSLMTTTASSYLMLRLTDPSYRMHSDLLPWGEVTWELGEPLGLPPIALDGRWGVFRSMAQQKDYVVSPWTIAVGLPDGRVIILKQSQVGTAPPRLIAKVAPDLTAETMNLIDGGTVDPEAILPVRFRIPDGGGWVVADKGKQLRYRTSPDGPWQDAGRDAALLPDTVREILVGDDYVRLS</sequence>
<reference evidence="3" key="1">
    <citation type="journal article" date="2019" name="Int. J. Syst. Evol. Microbiol.">
        <title>The Global Catalogue of Microorganisms (GCM) 10K type strain sequencing project: providing services to taxonomists for standard genome sequencing and annotation.</title>
        <authorList>
            <consortium name="The Broad Institute Genomics Platform"/>
            <consortium name="The Broad Institute Genome Sequencing Center for Infectious Disease"/>
            <person name="Wu L."/>
            <person name="Ma J."/>
        </authorList>
    </citation>
    <scope>NUCLEOTIDE SEQUENCE [LARGE SCALE GENOMIC DNA]</scope>
    <source>
        <strain evidence="3">ZS-22-S1</strain>
    </source>
</reference>
<dbReference type="EMBL" id="JBHSIS010000010">
    <property type="protein sequence ID" value="MFC4856706.1"/>
    <property type="molecule type" value="Genomic_DNA"/>
</dbReference>
<keyword evidence="1" id="KW-0812">Transmembrane</keyword>
<protein>
    <recommendedName>
        <fullName evidence="4">Secreted protein</fullName>
    </recommendedName>
</protein>
<evidence type="ECO:0000313" key="2">
    <source>
        <dbReference type="EMBL" id="MFC4856706.1"/>
    </source>
</evidence>
<evidence type="ECO:0000256" key="1">
    <source>
        <dbReference type="SAM" id="Phobius"/>
    </source>
</evidence>
<dbReference type="RefSeq" id="WP_378058663.1">
    <property type="nucleotide sequence ID" value="NZ_JBHSIS010000010.1"/>
</dbReference>
<keyword evidence="1" id="KW-0472">Membrane</keyword>
<keyword evidence="1" id="KW-1133">Transmembrane helix</keyword>
<evidence type="ECO:0000313" key="3">
    <source>
        <dbReference type="Proteomes" id="UP001595859"/>
    </source>
</evidence>
<dbReference type="Proteomes" id="UP001595859">
    <property type="component" value="Unassembled WGS sequence"/>
</dbReference>
<comment type="caution">
    <text evidence="2">The sequence shown here is derived from an EMBL/GenBank/DDBJ whole genome shotgun (WGS) entry which is preliminary data.</text>
</comment>
<name>A0ABV9S8C2_9PSEU</name>
<evidence type="ECO:0008006" key="4">
    <source>
        <dbReference type="Google" id="ProtNLM"/>
    </source>
</evidence>
<proteinExistence type="predicted"/>
<organism evidence="2 3">
    <name type="scientific">Actinophytocola glycyrrhizae</name>
    <dbReference type="NCBI Taxonomy" id="2044873"/>
    <lineage>
        <taxon>Bacteria</taxon>
        <taxon>Bacillati</taxon>
        <taxon>Actinomycetota</taxon>
        <taxon>Actinomycetes</taxon>
        <taxon>Pseudonocardiales</taxon>
        <taxon>Pseudonocardiaceae</taxon>
    </lineage>
</organism>
<keyword evidence="3" id="KW-1185">Reference proteome</keyword>
<gene>
    <name evidence="2" type="ORF">ACFPCV_24635</name>
</gene>